<protein>
    <submittedName>
        <fullName evidence="2">Uncharacterized protein</fullName>
    </submittedName>
</protein>
<evidence type="ECO:0000256" key="1">
    <source>
        <dbReference type="SAM" id="MobiDB-lite"/>
    </source>
</evidence>
<name>A0A151ZHR2_TIELA</name>
<proteinExistence type="predicted"/>
<dbReference type="AlphaFoldDB" id="A0A151ZHR2"/>
<keyword evidence="3" id="KW-1185">Reference proteome</keyword>
<evidence type="ECO:0000313" key="2">
    <source>
        <dbReference type="EMBL" id="KYQ93503.1"/>
    </source>
</evidence>
<sequence length="223" mass="25838">MLAEESKRDNPESRFTISATTVNKYLKEQQFSYKVIREEEVERNSETLLEERKIFPKMVLENNYRKSPRTTVYFDFMYVSSNIIARRGRSKIGTPAIVHQSHRGFYIHKDPSTRKSKSKTSEGQVSEEIVIDDDDVKVKEESEDESEEESDQESDQEESDEDSSIALEELHGIVLLKTPPISTDAQKVNSLAVCCHHWRKSFISQHNSEDLIVRISINLWCGY</sequence>
<dbReference type="Proteomes" id="UP000076078">
    <property type="component" value="Unassembled WGS sequence"/>
</dbReference>
<gene>
    <name evidence="2" type="ORF">DLAC_06200</name>
</gene>
<feature type="region of interest" description="Disordered" evidence="1">
    <location>
        <begin position="103"/>
        <end position="163"/>
    </location>
</feature>
<comment type="caution">
    <text evidence="2">The sequence shown here is derived from an EMBL/GenBank/DDBJ whole genome shotgun (WGS) entry which is preliminary data.</text>
</comment>
<accession>A0A151ZHR2</accession>
<evidence type="ECO:0000313" key="3">
    <source>
        <dbReference type="Proteomes" id="UP000076078"/>
    </source>
</evidence>
<dbReference type="InParanoid" id="A0A151ZHR2"/>
<dbReference type="EMBL" id="LODT01000028">
    <property type="protein sequence ID" value="KYQ93503.1"/>
    <property type="molecule type" value="Genomic_DNA"/>
</dbReference>
<organism evidence="2 3">
    <name type="scientific">Tieghemostelium lacteum</name>
    <name type="common">Slime mold</name>
    <name type="synonym">Dictyostelium lacteum</name>
    <dbReference type="NCBI Taxonomy" id="361077"/>
    <lineage>
        <taxon>Eukaryota</taxon>
        <taxon>Amoebozoa</taxon>
        <taxon>Evosea</taxon>
        <taxon>Eumycetozoa</taxon>
        <taxon>Dictyostelia</taxon>
        <taxon>Dictyosteliales</taxon>
        <taxon>Raperosteliaceae</taxon>
        <taxon>Tieghemostelium</taxon>
    </lineage>
</organism>
<feature type="compositionally biased region" description="Acidic residues" evidence="1">
    <location>
        <begin position="129"/>
        <end position="163"/>
    </location>
</feature>
<reference evidence="2 3" key="1">
    <citation type="submission" date="2015-12" db="EMBL/GenBank/DDBJ databases">
        <title>Dictyostelia acquired genes for synthesis and detection of signals that induce cell-type specialization by lateral gene transfer from prokaryotes.</title>
        <authorList>
            <person name="Gloeckner G."/>
            <person name="Schaap P."/>
        </authorList>
    </citation>
    <scope>NUCLEOTIDE SEQUENCE [LARGE SCALE GENOMIC DNA]</scope>
    <source>
        <strain evidence="2 3">TK</strain>
    </source>
</reference>